<dbReference type="eggNOG" id="COG3293">
    <property type="taxonomic scope" value="Bacteria"/>
</dbReference>
<keyword evidence="4" id="KW-1185">Reference proteome</keyword>
<organism evidence="3 4">
    <name type="scientific">Desulfurispirillum indicum (strain ATCC BAA-1389 / DSM 22839 / S5)</name>
    <dbReference type="NCBI Taxonomy" id="653733"/>
    <lineage>
        <taxon>Bacteria</taxon>
        <taxon>Pseudomonadati</taxon>
        <taxon>Chrysiogenota</taxon>
        <taxon>Chrysiogenia</taxon>
        <taxon>Chrysiogenales</taxon>
        <taxon>Chrysiogenaceae</taxon>
        <taxon>Desulfurispirillum</taxon>
    </lineage>
</organism>
<dbReference type="EMBL" id="CP002432">
    <property type="protein sequence ID" value="ADU66721.1"/>
    <property type="molecule type" value="Genomic_DNA"/>
</dbReference>
<dbReference type="Pfam" id="PF01609">
    <property type="entry name" value="DDE_Tnp_1"/>
    <property type="match status" value="1"/>
</dbReference>
<dbReference type="GO" id="GO:0003677">
    <property type="term" value="F:DNA binding"/>
    <property type="evidence" value="ECO:0007669"/>
    <property type="project" value="InterPro"/>
</dbReference>
<dbReference type="AlphaFoldDB" id="E6W2H1"/>
<feature type="domain" description="Insertion element IS402-like" evidence="2">
    <location>
        <begin position="9"/>
        <end position="93"/>
    </location>
</feature>
<accession>E6W2H1</accession>
<dbReference type="HOGENOM" id="CLU_055261_4_1_0"/>
<gene>
    <name evidence="3" type="ordered locus">Selin_2000</name>
</gene>
<dbReference type="Pfam" id="PF13340">
    <property type="entry name" value="DUF4096"/>
    <property type="match status" value="1"/>
</dbReference>
<reference evidence="3 4" key="1">
    <citation type="submission" date="2010-12" db="EMBL/GenBank/DDBJ databases">
        <title>Complete sequence of Desulfurispirillum indicum S5.</title>
        <authorList>
            <consortium name="US DOE Joint Genome Institute"/>
            <person name="Lucas S."/>
            <person name="Copeland A."/>
            <person name="Lapidus A."/>
            <person name="Cheng J.-F."/>
            <person name="Goodwin L."/>
            <person name="Pitluck S."/>
            <person name="Chertkov O."/>
            <person name="Held B."/>
            <person name="Detter J.C."/>
            <person name="Han C."/>
            <person name="Tapia R."/>
            <person name="Land M."/>
            <person name="Hauser L."/>
            <person name="Kyrpides N."/>
            <person name="Ivanova N."/>
            <person name="Mikhailova N."/>
            <person name="Haggblom M."/>
            <person name="Rauschenbach I."/>
            <person name="Bini E."/>
            <person name="Woyke T."/>
        </authorList>
    </citation>
    <scope>NUCLEOTIDE SEQUENCE [LARGE SCALE GENOMIC DNA]</scope>
    <source>
        <strain evidence="4">ATCC BAA-1389 / DSM 22839 / S5</strain>
    </source>
</reference>
<name>E6W2H1_DESIS</name>
<protein>
    <submittedName>
        <fullName evidence="3">Transposase</fullName>
    </submittedName>
</protein>
<proteinExistence type="predicted"/>
<evidence type="ECO:0000313" key="4">
    <source>
        <dbReference type="Proteomes" id="UP000002572"/>
    </source>
</evidence>
<sequence>MSKVQSWEVSDAFWQRVEPLLPIHQRDLDKVYKRKPGGGRKRLNPRKAFSGIVYVLRTGCQWKAIPKEQFGCASAVHKYFIEWSKAGVFEAIWRQGLAEYDEMEGIAWEWQSIDGGMYKAPMALETVGKNPTDRGKKNGSKRHVLVDGRGVPLSIVVTGANRHDVSQLEAVLDGVVFEKPAEQEQHLCADCGYKGKQALSSILQRGYIPHVKQRKEEIEDKKRDPSKKARRWIVEASISWFNRFRKIHVRFEKLEVTHYGLTCLAAAIITYRKIGVIYG</sequence>
<dbReference type="GO" id="GO:0004803">
    <property type="term" value="F:transposase activity"/>
    <property type="evidence" value="ECO:0007669"/>
    <property type="project" value="InterPro"/>
</dbReference>
<dbReference type="KEGG" id="din:Selin_2000"/>
<dbReference type="Proteomes" id="UP000002572">
    <property type="component" value="Chromosome"/>
</dbReference>
<evidence type="ECO:0000313" key="3">
    <source>
        <dbReference type="EMBL" id="ADU66721.1"/>
    </source>
</evidence>
<dbReference type="PANTHER" id="PTHR30007:SF0">
    <property type="entry name" value="TRANSPOSASE"/>
    <property type="match status" value="1"/>
</dbReference>
<dbReference type="InterPro" id="IPR002559">
    <property type="entry name" value="Transposase_11"/>
</dbReference>
<dbReference type="InParanoid" id="E6W2H1"/>
<evidence type="ECO:0000259" key="2">
    <source>
        <dbReference type="Pfam" id="PF13340"/>
    </source>
</evidence>
<evidence type="ECO:0000259" key="1">
    <source>
        <dbReference type="Pfam" id="PF01609"/>
    </source>
</evidence>
<feature type="domain" description="Transposase IS4-like" evidence="1">
    <location>
        <begin position="132"/>
        <end position="265"/>
    </location>
</feature>
<dbReference type="NCBIfam" id="NF033580">
    <property type="entry name" value="transpos_IS5_3"/>
    <property type="match status" value="1"/>
</dbReference>
<dbReference type="PANTHER" id="PTHR30007">
    <property type="entry name" value="PHP DOMAIN PROTEIN"/>
    <property type="match status" value="1"/>
</dbReference>
<dbReference type="InterPro" id="IPR025161">
    <property type="entry name" value="IS402-like_dom"/>
</dbReference>
<dbReference type="GO" id="GO:0006313">
    <property type="term" value="P:DNA transposition"/>
    <property type="evidence" value="ECO:0007669"/>
    <property type="project" value="InterPro"/>
</dbReference>